<gene>
    <name evidence="2" type="ORF">JJB11_10960</name>
</gene>
<dbReference type="PANTHER" id="PTHR30251">
    <property type="entry name" value="PILUS ASSEMBLY CHAPERONE"/>
    <property type="match status" value="1"/>
</dbReference>
<dbReference type="AlphaFoldDB" id="A0A934TSM7"/>
<accession>A0A934TSM7</accession>
<dbReference type="SUPFAM" id="SSF49354">
    <property type="entry name" value="PapD-like"/>
    <property type="match status" value="1"/>
</dbReference>
<evidence type="ECO:0000313" key="2">
    <source>
        <dbReference type="EMBL" id="MBK6006613.1"/>
    </source>
</evidence>
<dbReference type="GO" id="GO:0030288">
    <property type="term" value="C:outer membrane-bounded periplasmic space"/>
    <property type="evidence" value="ECO:0007669"/>
    <property type="project" value="InterPro"/>
</dbReference>
<name>A0A934TSM7_9BURK</name>
<dbReference type="InterPro" id="IPR016147">
    <property type="entry name" value="Pili_assmbl_chaperone_N"/>
</dbReference>
<dbReference type="Pfam" id="PF00345">
    <property type="entry name" value="PapD_N"/>
    <property type="match status" value="1"/>
</dbReference>
<comment type="caution">
    <text evidence="2">The sequence shown here is derived from an EMBL/GenBank/DDBJ whole genome shotgun (WGS) entry which is preliminary data.</text>
</comment>
<dbReference type="GO" id="GO:0071555">
    <property type="term" value="P:cell wall organization"/>
    <property type="evidence" value="ECO:0007669"/>
    <property type="project" value="InterPro"/>
</dbReference>
<feature type="domain" description="Pili assembly chaperone N-terminal" evidence="1">
    <location>
        <begin position="12"/>
        <end position="121"/>
    </location>
</feature>
<dbReference type="InterPro" id="IPR008962">
    <property type="entry name" value="PapD-like_sf"/>
</dbReference>
<proteinExistence type="predicted"/>
<dbReference type="InterPro" id="IPR013783">
    <property type="entry name" value="Ig-like_fold"/>
</dbReference>
<dbReference type="EMBL" id="JAEPWM010000003">
    <property type="protein sequence ID" value="MBK6006613.1"/>
    <property type="molecule type" value="Genomic_DNA"/>
</dbReference>
<keyword evidence="3" id="KW-1185">Reference proteome</keyword>
<evidence type="ECO:0000259" key="1">
    <source>
        <dbReference type="Pfam" id="PF00345"/>
    </source>
</evidence>
<protein>
    <submittedName>
        <fullName evidence="2">Molecular chaperone</fullName>
    </submittedName>
</protein>
<organism evidence="2 3">
    <name type="scientific">Ramlibacter ginsenosidimutans</name>
    <dbReference type="NCBI Taxonomy" id="502333"/>
    <lineage>
        <taxon>Bacteria</taxon>
        <taxon>Pseudomonadati</taxon>
        <taxon>Pseudomonadota</taxon>
        <taxon>Betaproteobacteria</taxon>
        <taxon>Burkholderiales</taxon>
        <taxon>Comamonadaceae</taxon>
        <taxon>Ramlibacter</taxon>
    </lineage>
</organism>
<dbReference type="Proteomes" id="UP000630528">
    <property type="component" value="Unassembled WGS sequence"/>
</dbReference>
<dbReference type="PANTHER" id="PTHR30251:SF4">
    <property type="entry name" value="SLR1668 PROTEIN"/>
    <property type="match status" value="1"/>
</dbReference>
<dbReference type="Gene3D" id="2.60.40.10">
    <property type="entry name" value="Immunoglobulins"/>
    <property type="match status" value="1"/>
</dbReference>
<reference evidence="2" key="2">
    <citation type="submission" date="2021-01" db="EMBL/GenBank/DDBJ databases">
        <authorList>
            <person name="Kang M."/>
        </authorList>
    </citation>
    <scope>NUCLEOTIDE SEQUENCE</scope>
    <source>
        <strain evidence="2">KACC 17527</strain>
    </source>
</reference>
<evidence type="ECO:0000313" key="3">
    <source>
        <dbReference type="Proteomes" id="UP000630528"/>
    </source>
</evidence>
<dbReference type="RefSeq" id="WP_201170368.1">
    <property type="nucleotide sequence ID" value="NZ_JAEPWM010000003.1"/>
</dbReference>
<sequence length="218" mass="23457">MLVEFGPKQKIATVRITLSDQAIKPMRLQAQLLQWRQDLHGAPVTKPSEELIVTPRIAELKPGQQQVLRLALRGSLPAETERAYRLVLEDIAQPSSMDVGGGAAINFRMAYDLPVMVAPRGTIVSALRWRDCPADAAPRASKGVCVRIANAGNRRVKVQSVTVSGDGWQQALNLKEADAVLAGAEREWVVPATAMGPVRGVEVRTATGQVLRADPAGG</sequence>
<reference evidence="2" key="1">
    <citation type="journal article" date="2012" name="J. Microbiol. Biotechnol.">
        <title>Ramlibacter ginsenosidimutans sp. nov., with ginsenoside-converting activity.</title>
        <authorList>
            <person name="Wang L."/>
            <person name="An D.S."/>
            <person name="Kim S.G."/>
            <person name="Jin F.X."/>
            <person name="Kim S.C."/>
            <person name="Lee S.T."/>
            <person name="Im W.T."/>
        </authorList>
    </citation>
    <scope>NUCLEOTIDE SEQUENCE</scope>
    <source>
        <strain evidence="2">KACC 17527</strain>
    </source>
</reference>
<dbReference type="InterPro" id="IPR050643">
    <property type="entry name" value="Periplasmic_pilus_chap"/>
</dbReference>